<feature type="chain" id="PRO_5004586743" description="Protein Wnt" evidence="11">
    <location>
        <begin position="25"/>
        <end position="372"/>
    </location>
</feature>
<feature type="signal peptide" evidence="11">
    <location>
        <begin position="1"/>
        <end position="24"/>
    </location>
</feature>
<keyword evidence="9" id="KW-0449">Lipoprotein</keyword>
<keyword evidence="4" id="KW-0964">Secreted</keyword>
<name>T1DBK0_9PLAT</name>
<comment type="function">
    <text evidence="10">Ligand for members of the frizzled family of seven transmembrane receptors.</text>
</comment>
<evidence type="ECO:0000256" key="1">
    <source>
        <dbReference type="ARBA" id="ARBA00004498"/>
    </source>
</evidence>
<keyword evidence="5" id="KW-0272">Extracellular matrix</keyword>
<dbReference type="GO" id="GO:0005109">
    <property type="term" value="F:frizzled binding"/>
    <property type="evidence" value="ECO:0007669"/>
    <property type="project" value="TreeGrafter"/>
</dbReference>
<evidence type="ECO:0000256" key="10">
    <source>
        <dbReference type="RuleBase" id="RU003500"/>
    </source>
</evidence>
<protein>
    <recommendedName>
        <fullName evidence="10">Protein Wnt</fullName>
    </recommendedName>
</protein>
<evidence type="ECO:0000256" key="11">
    <source>
        <dbReference type="SAM" id="SignalP"/>
    </source>
</evidence>
<evidence type="ECO:0000256" key="5">
    <source>
        <dbReference type="ARBA" id="ARBA00022530"/>
    </source>
</evidence>
<dbReference type="EMBL" id="GAKU01000067">
    <property type="protein sequence ID" value="JAA92570.1"/>
    <property type="molecule type" value="mRNA"/>
</dbReference>
<dbReference type="Gene3D" id="3.30.2460.20">
    <property type="match status" value="1"/>
</dbReference>
<dbReference type="PANTHER" id="PTHR12027:SF101">
    <property type="entry name" value="PROTEIN WNT-4"/>
    <property type="match status" value="1"/>
</dbReference>
<dbReference type="GO" id="GO:0005125">
    <property type="term" value="F:cytokine activity"/>
    <property type="evidence" value="ECO:0007669"/>
    <property type="project" value="TreeGrafter"/>
</dbReference>
<organism evidence="12">
    <name type="scientific">Dendrocoelum lacteum</name>
    <dbReference type="NCBI Taxonomy" id="27895"/>
    <lineage>
        <taxon>Eukaryota</taxon>
        <taxon>Metazoa</taxon>
        <taxon>Spiralia</taxon>
        <taxon>Lophotrochozoa</taxon>
        <taxon>Platyhelminthes</taxon>
        <taxon>Rhabditophora</taxon>
        <taxon>Seriata</taxon>
        <taxon>Tricladida</taxon>
        <taxon>Continenticola</taxon>
        <taxon>Planarioidea</taxon>
        <taxon>Dendrocoelidae</taxon>
        <taxon>Dendrocoelum</taxon>
    </lineage>
</organism>
<keyword evidence="11" id="KW-0732">Signal</keyword>
<dbReference type="InterPro" id="IPR018161">
    <property type="entry name" value="Wnt_CS"/>
</dbReference>
<dbReference type="GO" id="GO:0045165">
    <property type="term" value="P:cell fate commitment"/>
    <property type="evidence" value="ECO:0007669"/>
    <property type="project" value="TreeGrafter"/>
</dbReference>
<evidence type="ECO:0000256" key="2">
    <source>
        <dbReference type="ARBA" id="ARBA00005683"/>
    </source>
</evidence>
<dbReference type="InterPro" id="IPR043158">
    <property type="entry name" value="Wnt_C"/>
</dbReference>
<dbReference type="GO" id="GO:0030182">
    <property type="term" value="P:neuron differentiation"/>
    <property type="evidence" value="ECO:0007669"/>
    <property type="project" value="TreeGrafter"/>
</dbReference>
<evidence type="ECO:0000256" key="3">
    <source>
        <dbReference type="ARBA" id="ARBA00022473"/>
    </source>
</evidence>
<dbReference type="PANTHER" id="PTHR12027">
    <property type="entry name" value="WNT RELATED"/>
    <property type="match status" value="1"/>
</dbReference>
<evidence type="ECO:0000256" key="4">
    <source>
        <dbReference type="ARBA" id="ARBA00022525"/>
    </source>
</evidence>
<evidence type="ECO:0000256" key="7">
    <source>
        <dbReference type="ARBA" id="ARBA00023157"/>
    </source>
</evidence>
<dbReference type="SMART" id="SM00097">
    <property type="entry name" value="WNT1"/>
    <property type="match status" value="1"/>
</dbReference>
<evidence type="ECO:0000313" key="12">
    <source>
        <dbReference type="EMBL" id="JAA92570.1"/>
    </source>
</evidence>
<dbReference type="InterPro" id="IPR005817">
    <property type="entry name" value="Wnt"/>
</dbReference>
<keyword evidence="7" id="KW-1015">Disulfide bond</keyword>
<keyword evidence="6 10" id="KW-0879">Wnt signaling pathway</keyword>
<evidence type="ECO:0000256" key="8">
    <source>
        <dbReference type="ARBA" id="ARBA00023180"/>
    </source>
</evidence>
<dbReference type="GO" id="GO:0005615">
    <property type="term" value="C:extracellular space"/>
    <property type="evidence" value="ECO:0007669"/>
    <property type="project" value="TreeGrafter"/>
</dbReference>
<dbReference type="GO" id="GO:0060070">
    <property type="term" value="P:canonical Wnt signaling pathway"/>
    <property type="evidence" value="ECO:0007669"/>
    <property type="project" value="TreeGrafter"/>
</dbReference>
<dbReference type="AlphaFoldDB" id="T1DBK0"/>
<proteinExistence type="evidence at transcript level"/>
<dbReference type="PRINTS" id="PR01349">
    <property type="entry name" value="WNTPROTEIN"/>
</dbReference>
<keyword evidence="8" id="KW-0325">Glycoprotein</keyword>
<sequence>MSSKFWIDFIFIAIMMKTFEVIYSVESGKGIFYTIANIDSLDEMNRNNSNIICQKLIRHQQPLCKSHTELIPSVVRGLRLAVQECQHQFSNNHWNCSGYNITLPSNKKKGRGKTILDNLIMKGTAESGYLNAIISAGVAYQVTLACSRGQHRYCGCDKTVYDMPLEGNYKWSGCSENIHFGAAFSKRFLDTPHKKRLRKNPTLGLVSLHNSHSGRKVVVDNMGVKCKCHGVSGSCEVKTCYRALPSLRIIGDILKKRFTASIFVELKDLKLISKENVKKNVLEDELTYVERSPNFCVRNPRYGSLGTSGRLCNITKNEDGKYSEGSCDNLCCGRGYRKTEYMKEENCHCQFIWCCNVTCETCMVKAVEAICN</sequence>
<dbReference type="Pfam" id="PF00110">
    <property type="entry name" value="wnt"/>
    <property type="match status" value="1"/>
</dbReference>
<reference evidence="12" key="1">
    <citation type="submission" date="2013-06" db="EMBL/GenBank/DDBJ databases">
        <title>Reactivating head regrowth in a regeneration deficient planarian species.</title>
        <authorList>
            <person name="Liu S.-Y."/>
            <person name="Brandl H."/>
            <person name="Henry I."/>
            <person name="Rink J."/>
        </authorList>
    </citation>
    <scope>NUCLEOTIDE SEQUENCE</scope>
</reference>
<evidence type="ECO:0000256" key="9">
    <source>
        <dbReference type="ARBA" id="ARBA00023288"/>
    </source>
</evidence>
<keyword evidence="3 10" id="KW-0217">Developmental protein</keyword>
<accession>T1DBK0</accession>
<evidence type="ECO:0000256" key="6">
    <source>
        <dbReference type="ARBA" id="ARBA00022687"/>
    </source>
</evidence>
<comment type="similarity">
    <text evidence="2 10">Belongs to the Wnt family.</text>
</comment>
<comment type="subcellular location">
    <subcellularLocation>
        <location evidence="1 10">Secreted</location>
        <location evidence="1 10">Extracellular space</location>
        <location evidence="1 10">Extracellular matrix</location>
    </subcellularLocation>
</comment>
<dbReference type="PROSITE" id="PS00246">
    <property type="entry name" value="WNT1"/>
    <property type="match status" value="1"/>
</dbReference>
<dbReference type="CDD" id="cd13113">
    <property type="entry name" value="Wnt"/>
    <property type="match status" value="1"/>
</dbReference>